<dbReference type="PROSITE" id="PS50104">
    <property type="entry name" value="TIR"/>
    <property type="match status" value="1"/>
</dbReference>
<dbReference type="Gene3D" id="3.40.50.300">
    <property type="entry name" value="P-loop containing nucleotide triphosphate hydrolases"/>
    <property type="match status" value="1"/>
</dbReference>
<dbReference type="InterPro" id="IPR000157">
    <property type="entry name" value="TIR_dom"/>
</dbReference>
<dbReference type="InterPro" id="IPR041664">
    <property type="entry name" value="AAA_16"/>
</dbReference>
<dbReference type="Pfam" id="PF13374">
    <property type="entry name" value="TPR_10"/>
    <property type="match status" value="4"/>
</dbReference>
<dbReference type="PANTHER" id="PTHR19959:SF119">
    <property type="entry name" value="FUNGAL LIPASE-LIKE DOMAIN-CONTAINING PROTEIN"/>
    <property type="match status" value="1"/>
</dbReference>
<dbReference type="InterPro" id="IPR011990">
    <property type="entry name" value="TPR-like_helical_dom_sf"/>
</dbReference>
<dbReference type="Gene3D" id="3.40.50.10140">
    <property type="entry name" value="Toll/interleukin-1 receptor homology (TIR) domain"/>
    <property type="match status" value="1"/>
</dbReference>
<dbReference type="SUPFAM" id="SSF48452">
    <property type="entry name" value="TPR-like"/>
    <property type="match status" value="2"/>
</dbReference>
<dbReference type="Gene3D" id="1.25.40.10">
    <property type="entry name" value="Tetratricopeptide repeat domain"/>
    <property type="match status" value="2"/>
</dbReference>
<dbReference type="SUPFAM" id="SSF52540">
    <property type="entry name" value="P-loop containing nucleoside triphosphate hydrolases"/>
    <property type="match status" value="1"/>
</dbReference>
<gene>
    <name evidence="3" type="ORF">SAMN05216417_101231</name>
</gene>
<dbReference type="Pfam" id="PF13191">
    <property type="entry name" value="AAA_16"/>
    <property type="match status" value="1"/>
</dbReference>
<organism evidence="3 4">
    <name type="scientific">Nitrosospira multiformis</name>
    <dbReference type="NCBI Taxonomy" id="1231"/>
    <lineage>
        <taxon>Bacteria</taxon>
        <taxon>Pseudomonadati</taxon>
        <taxon>Pseudomonadota</taxon>
        <taxon>Betaproteobacteria</taxon>
        <taxon>Nitrosomonadales</taxon>
        <taxon>Nitrosomonadaceae</taxon>
        <taxon>Nitrosospira</taxon>
    </lineage>
</organism>
<feature type="coiled-coil region" evidence="1">
    <location>
        <begin position="802"/>
        <end position="838"/>
    </location>
</feature>
<accession>A0A1I7F8C0</accession>
<keyword evidence="1" id="KW-0175">Coiled coil</keyword>
<sequence length="848" mass="94280">MSYKYHAFISHNSADKPAVERISKALEAQDLHCFLDKWDILPSDQWLRNLETGLTESHFILIFIGTHGIGPYQQAEADAALRRQIQKRQACIIPVLLPGASPEDIAKLSIFLQGVNALRFHDLNDPLPHRILAGLVRGEDPIHLRQLIREHSHAPDDLLQTLDYWLTGLHVEWREKEEEYRISEGGGESCLRIPDFSANPHPDSIEYLLNWKSRLTPMLGREAELKALHDWADARSKISICLLVGEGGVGKTRLAFEFATQLKEKGWEAGEAQGLEGSWYTGSQGTLLVIDYPEQRPEKATALLEALTVMPAPERKLRVLLLGRNGDFLQKLSQAAKSLLAPPIELRGLAGDDSASWNLFQQAWQQLHELKKKPVPPLPMQPEAFQEWRQQAELRNRPLFIMALAVRLMLDPKAKELSGKEIIRVLTQQYEVIRLKKEAKKRGIDEYSLVMLRALAAMSGQLEGEALRQMIETRQELKLDIQLPALRQLKETSLWSQHVIPALQPDLLAADLLHYALTELAEDQSGAWQYMGLEAAADITNASSIFGRLIHDAQSALDRPWPLENLIDWVRREPQRCEKLDLALNRDNLERTLLPLAIAVNEVLLAHADSPQTQAEYLNSLSNRLGESGERAAALQASRRAVEISEKLAKGSFDAYGPTLGASLNNLSGRLSESGERAAALQAIRRAVEIFEKLAKGSFAAYGPTLAASLNNLSVALANSGEQAAALQASWGAVEIYGELAKDNFAAYGPNLAMSLNTLSIDLANSGERAAGLQVSRRAVEIYEELAKDNFAAHGPDLAMSLNNLSNHLGKLDKNEEAAEIKAKLKTIKQRILDEQIEIPGHLALLFE</sequence>
<protein>
    <submittedName>
        <fullName evidence="3">Tetratricopeptide repeat-containing protein</fullName>
    </submittedName>
</protein>
<dbReference type="SUPFAM" id="SSF52200">
    <property type="entry name" value="Toll/Interleukin receptor TIR domain"/>
    <property type="match status" value="1"/>
</dbReference>
<dbReference type="InterPro" id="IPR027417">
    <property type="entry name" value="P-loop_NTPase"/>
</dbReference>
<evidence type="ECO:0000313" key="3">
    <source>
        <dbReference type="EMBL" id="SFU32427.1"/>
    </source>
</evidence>
<dbReference type="PANTHER" id="PTHR19959">
    <property type="entry name" value="KINESIN LIGHT CHAIN"/>
    <property type="match status" value="1"/>
</dbReference>
<evidence type="ECO:0000313" key="4">
    <source>
        <dbReference type="Proteomes" id="UP000182649"/>
    </source>
</evidence>
<evidence type="ECO:0000256" key="1">
    <source>
        <dbReference type="SAM" id="Coils"/>
    </source>
</evidence>
<dbReference type="Proteomes" id="UP000182649">
    <property type="component" value="Unassembled WGS sequence"/>
</dbReference>
<feature type="domain" description="TIR" evidence="2">
    <location>
        <begin position="3"/>
        <end position="140"/>
    </location>
</feature>
<dbReference type="RefSeq" id="WP_074972256.1">
    <property type="nucleotide sequence ID" value="NZ_FPBZ01000001.1"/>
</dbReference>
<dbReference type="InterPro" id="IPR035897">
    <property type="entry name" value="Toll_tir_struct_dom_sf"/>
</dbReference>
<dbReference type="OrthoDB" id="8550139at2"/>
<dbReference type="Pfam" id="PF13676">
    <property type="entry name" value="TIR_2"/>
    <property type="match status" value="1"/>
</dbReference>
<dbReference type="AlphaFoldDB" id="A0A1I7F8C0"/>
<evidence type="ECO:0000259" key="2">
    <source>
        <dbReference type="PROSITE" id="PS50104"/>
    </source>
</evidence>
<reference evidence="3 4" key="1">
    <citation type="submission" date="2016-10" db="EMBL/GenBank/DDBJ databases">
        <authorList>
            <person name="de Groot N.N."/>
        </authorList>
    </citation>
    <scope>NUCLEOTIDE SEQUENCE [LARGE SCALE GENOMIC DNA]</scope>
    <source>
        <strain evidence="3 4">Nl14</strain>
    </source>
</reference>
<name>A0A1I7F8C0_9PROT</name>
<dbReference type="EMBL" id="FPBZ01000001">
    <property type="protein sequence ID" value="SFU32427.1"/>
    <property type="molecule type" value="Genomic_DNA"/>
</dbReference>
<proteinExistence type="predicted"/>
<dbReference type="GO" id="GO:0007165">
    <property type="term" value="P:signal transduction"/>
    <property type="evidence" value="ECO:0007669"/>
    <property type="project" value="InterPro"/>
</dbReference>